<name>A0A8J2LJY7_9HEXA</name>
<comment type="caution">
    <text evidence="2">The sequence shown here is derived from an EMBL/GenBank/DDBJ whole genome shotgun (WGS) entry which is preliminary data.</text>
</comment>
<evidence type="ECO:0000313" key="2">
    <source>
        <dbReference type="EMBL" id="CAG7834910.1"/>
    </source>
</evidence>
<gene>
    <name evidence="2" type="ORF">AFUS01_LOCUS44354</name>
</gene>
<evidence type="ECO:0000256" key="1">
    <source>
        <dbReference type="SAM" id="Coils"/>
    </source>
</evidence>
<sequence length="193" mass="22209">MASSEDNDQTVRDWLEEMIKIREVSPAYVLSILKEFEVTRKELVSMLGRCASKKRVQCSLFSSYTEMTRLIADMERQVAEDGPALEQEEEMIRPLKVEFDKLQAKHNQVAADPMSNYLIRTELGFESKLKARDQMNTPGLESLRAELKNKEEKKQSLEKELAIANGNIRSLKTSLDFYRVSIPGKDARKSEQF</sequence>
<dbReference type="EMBL" id="CAJVCH010570435">
    <property type="protein sequence ID" value="CAG7834910.1"/>
    <property type="molecule type" value="Genomic_DNA"/>
</dbReference>
<dbReference type="AlphaFoldDB" id="A0A8J2LJY7"/>
<keyword evidence="1" id="KW-0175">Coiled coil</keyword>
<feature type="coiled-coil region" evidence="1">
    <location>
        <begin position="140"/>
        <end position="174"/>
    </location>
</feature>
<proteinExistence type="predicted"/>
<accession>A0A8J2LJY7</accession>
<protein>
    <submittedName>
        <fullName evidence="2">Uncharacterized protein</fullName>
    </submittedName>
</protein>
<reference evidence="2" key="1">
    <citation type="submission" date="2021-06" db="EMBL/GenBank/DDBJ databases">
        <authorList>
            <person name="Hodson N. C."/>
            <person name="Mongue J. A."/>
            <person name="Jaron S. K."/>
        </authorList>
    </citation>
    <scope>NUCLEOTIDE SEQUENCE</scope>
</reference>
<evidence type="ECO:0000313" key="3">
    <source>
        <dbReference type="Proteomes" id="UP000708208"/>
    </source>
</evidence>
<organism evidence="2 3">
    <name type="scientific">Allacma fusca</name>
    <dbReference type="NCBI Taxonomy" id="39272"/>
    <lineage>
        <taxon>Eukaryota</taxon>
        <taxon>Metazoa</taxon>
        <taxon>Ecdysozoa</taxon>
        <taxon>Arthropoda</taxon>
        <taxon>Hexapoda</taxon>
        <taxon>Collembola</taxon>
        <taxon>Symphypleona</taxon>
        <taxon>Sminthuridae</taxon>
        <taxon>Allacma</taxon>
    </lineage>
</organism>
<keyword evidence="3" id="KW-1185">Reference proteome</keyword>
<dbReference type="Proteomes" id="UP000708208">
    <property type="component" value="Unassembled WGS sequence"/>
</dbReference>